<dbReference type="InterPro" id="IPR000120">
    <property type="entry name" value="Amidase"/>
</dbReference>
<accession>A0A9P8W0Q4</accession>
<evidence type="ECO:0000313" key="4">
    <source>
        <dbReference type="Proteomes" id="UP000777438"/>
    </source>
</evidence>
<sequence length="436" mass="46901">MDSHLLTATEVLARLQDGSLTVEQYAQSLLARIERRDSTIMAWAYLDPGYVLEQARILDKIPAEKRGPLHGVAIGVKDVIYTKRMPTQHNSPAYEGDAPEYDAGPIKILKAAGALLLGKTTTTEFAATKFGPKTRNPHGLARTPGGSSSGSAAAVSDFQAPIALGTQTGGSIIRPASFCGIYGLKPTWNSITREGVKFSALIYDTLGIFARSVEDLDLLAGVLGLADDSPPVGNFSVKGSKFAVVLTPVWAEAGPGTIAAMQRAVKLLRDNGAEVDEVTLPPEFNKMRQWYWTVLRSEGQTSFLPEYRADKEALHQTLIDQVENSTKISHAAHLEAFDNIAALRPVIDKIAKQYSAILTPSVPDVAPLGQETTGDQVFNTMWTALHVPVINIPGLKGEENMPVGVSLVAPRYHDRHLLGVAKAVGKIFEAEGGSNQ</sequence>
<dbReference type="AlphaFoldDB" id="A0A9P8W0Q4"/>
<keyword evidence="4" id="KW-1185">Reference proteome</keyword>
<dbReference type="Proteomes" id="UP000777438">
    <property type="component" value="Unassembled WGS sequence"/>
</dbReference>
<feature type="region of interest" description="Disordered" evidence="1">
    <location>
        <begin position="129"/>
        <end position="148"/>
    </location>
</feature>
<dbReference type="Pfam" id="PF01425">
    <property type="entry name" value="Amidase"/>
    <property type="match status" value="1"/>
</dbReference>
<organism evidence="3 4">
    <name type="scientific">Thelonectria olida</name>
    <dbReference type="NCBI Taxonomy" id="1576542"/>
    <lineage>
        <taxon>Eukaryota</taxon>
        <taxon>Fungi</taxon>
        <taxon>Dikarya</taxon>
        <taxon>Ascomycota</taxon>
        <taxon>Pezizomycotina</taxon>
        <taxon>Sordariomycetes</taxon>
        <taxon>Hypocreomycetidae</taxon>
        <taxon>Hypocreales</taxon>
        <taxon>Nectriaceae</taxon>
        <taxon>Thelonectria</taxon>
    </lineage>
</organism>
<name>A0A9P8W0Q4_9HYPO</name>
<dbReference type="PANTHER" id="PTHR11895:SF7">
    <property type="entry name" value="GLUTAMYL-TRNA(GLN) AMIDOTRANSFERASE SUBUNIT A, MITOCHONDRIAL"/>
    <property type="match status" value="1"/>
</dbReference>
<feature type="domain" description="Amidase" evidence="2">
    <location>
        <begin position="27"/>
        <end position="418"/>
    </location>
</feature>
<protein>
    <submittedName>
        <fullName evidence="3">Amidase</fullName>
    </submittedName>
</protein>
<dbReference type="OrthoDB" id="6428749at2759"/>
<dbReference type="InterPro" id="IPR036928">
    <property type="entry name" value="AS_sf"/>
</dbReference>
<comment type="caution">
    <text evidence="3">The sequence shown here is derived from an EMBL/GenBank/DDBJ whole genome shotgun (WGS) entry which is preliminary data.</text>
</comment>
<dbReference type="InterPro" id="IPR023631">
    <property type="entry name" value="Amidase_dom"/>
</dbReference>
<gene>
    <name evidence="3" type="ORF">B0T10DRAFT_490610</name>
</gene>
<dbReference type="EMBL" id="JAGPYM010000015">
    <property type="protein sequence ID" value="KAH6887020.1"/>
    <property type="molecule type" value="Genomic_DNA"/>
</dbReference>
<dbReference type="PANTHER" id="PTHR11895">
    <property type="entry name" value="TRANSAMIDASE"/>
    <property type="match status" value="1"/>
</dbReference>
<dbReference type="GO" id="GO:0003824">
    <property type="term" value="F:catalytic activity"/>
    <property type="evidence" value="ECO:0007669"/>
    <property type="project" value="InterPro"/>
</dbReference>
<dbReference type="SUPFAM" id="SSF75304">
    <property type="entry name" value="Amidase signature (AS) enzymes"/>
    <property type="match status" value="1"/>
</dbReference>
<reference evidence="3 4" key="1">
    <citation type="journal article" date="2021" name="Nat. Commun.">
        <title>Genetic determinants of endophytism in the Arabidopsis root mycobiome.</title>
        <authorList>
            <person name="Mesny F."/>
            <person name="Miyauchi S."/>
            <person name="Thiergart T."/>
            <person name="Pickel B."/>
            <person name="Atanasova L."/>
            <person name="Karlsson M."/>
            <person name="Huettel B."/>
            <person name="Barry K.W."/>
            <person name="Haridas S."/>
            <person name="Chen C."/>
            <person name="Bauer D."/>
            <person name="Andreopoulos W."/>
            <person name="Pangilinan J."/>
            <person name="LaButti K."/>
            <person name="Riley R."/>
            <person name="Lipzen A."/>
            <person name="Clum A."/>
            <person name="Drula E."/>
            <person name="Henrissat B."/>
            <person name="Kohler A."/>
            <person name="Grigoriev I.V."/>
            <person name="Martin F.M."/>
            <person name="Hacquard S."/>
        </authorList>
    </citation>
    <scope>NUCLEOTIDE SEQUENCE [LARGE SCALE GENOMIC DNA]</scope>
    <source>
        <strain evidence="3 4">MPI-CAGE-CH-0241</strain>
    </source>
</reference>
<evidence type="ECO:0000256" key="1">
    <source>
        <dbReference type="SAM" id="MobiDB-lite"/>
    </source>
</evidence>
<dbReference type="Gene3D" id="3.90.1300.10">
    <property type="entry name" value="Amidase signature (AS) domain"/>
    <property type="match status" value="1"/>
</dbReference>
<evidence type="ECO:0000259" key="2">
    <source>
        <dbReference type="Pfam" id="PF01425"/>
    </source>
</evidence>
<proteinExistence type="predicted"/>
<evidence type="ECO:0000313" key="3">
    <source>
        <dbReference type="EMBL" id="KAH6887020.1"/>
    </source>
</evidence>